<dbReference type="EMBL" id="NRDI02000020">
    <property type="protein sequence ID" value="KAI1509449.1"/>
    <property type="molecule type" value="Genomic_DNA"/>
</dbReference>
<dbReference type="Proteomes" id="UP000249757">
    <property type="component" value="Unassembled WGS sequence"/>
</dbReference>
<dbReference type="Pfam" id="PF00144">
    <property type="entry name" value="Beta-lactamase"/>
    <property type="match status" value="1"/>
</dbReference>
<dbReference type="InterPro" id="IPR012338">
    <property type="entry name" value="Beta-lactam/transpept-like"/>
</dbReference>
<evidence type="ECO:0000259" key="1">
    <source>
        <dbReference type="Pfam" id="PF00144"/>
    </source>
</evidence>
<dbReference type="OrthoDB" id="5946976at2759"/>
<reference evidence="3" key="3">
    <citation type="journal article" date="2022" name="bioRxiv">
        <title>A global pangenome for the wheat fungal pathogen Pyrenophora tritici-repentis and prediction of effector protein structural homology.</title>
        <authorList>
            <person name="Moolhuijzen P."/>
            <person name="See P.T."/>
            <person name="Shi G."/>
            <person name="Powell H.R."/>
            <person name="Cockram J."/>
            <person name="Jorgensen L.N."/>
            <person name="Benslimane H."/>
            <person name="Strelkov S.E."/>
            <person name="Turner J."/>
            <person name="Liu Z."/>
            <person name="Moffat C.S."/>
        </authorList>
    </citation>
    <scope>NUCLEOTIDE SEQUENCE</scope>
    <source>
        <strain evidence="3">86-124</strain>
    </source>
</reference>
<sequence>MAQVQGTTSPRFAKVHSLFQSFLDSGSELGASICVNIDGTDVVDLWGGYADAARSQRWEKDTITCVWSSSKTITALATLVCIDRGLLDPTEKVVKYWPEFGVNGKQNVEVRHLLSHAAGLSGWQEAVTVEDICNLEKATKLLEQQAPWWEPGSAMGYHAMTMGHLLAELVRRVTGVPFQDFVLKELAGPLNADFRYGVKKEDLGRVAQIIPPPPLKPEEVPEIFKDPSSLGFRTLAINPGMNAEDANGELWRISVVPAANGFSNARGLVRLLSPLSLQDESVLSQKTAEKIFVMQQQGNDIVMGAPVKFGLGFGLSAPETIFENLPEGRVASWGGWGGSQVIVDLENQMTISYVMNKMENAGMGQIREEGEKRGMGNQRTNAFVKAIYEALEAK</sequence>
<accession>A0A2W1HL74</accession>
<name>A0A2W1HL74_9PLEO</name>
<dbReference type="EMBL" id="NQIK02000003">
    <property type="protein sequence ID" value="KAF7572737.1"/>
    <property type="molecule type" value="Genomic_DNA"/>
</dbReference>
<dbReference type="AlphaFoldDB" id="A0A2W1HL74"/>
<dbReference type="InterPro" id="IPR001466">
    <property type="entry name" value="Beta-lactam-related"/>
</dbReference>
<feature type="domain" description="Beta-lactamase-related" evidence="1">
    <location>
        <begin position="17"/>
        <end position="365"/>
    </location>
</feature>
<reference evidence="5" key="4">
    <citation type="journal article" date="2022" name="Microb. Genom.">
        <title>A global pangenome for the wheat fungal pathogen Pyrenophora tritici-repentis and prediction of effector protein structural homology.</title>
        <authorList>
            <person name="Moolhuijzen P.M."/>
            <person name="See P.T."/>
            <person name="Shi G."/>
            <person name="Powell H.R."/>
            <person name="Cockram J."/>
            <person name="Jorgensen L.N."/>
            <person name="Benslimane H."/>
            <person name="Strelkov S.E."/>
            <person name="Turner J."/>
            <person name="Liu Z."/>
            <person name="Moffat C.S."/>
        </authorList>
    </citation>
    <scope>NUCLEOTIDE SEQUENCE [LARGE SCALE GENOMIC DNA]</scope>
</reference>
<dbReference type="Gene3D" id="3.40.710.10">
    <property type="entry name" value="DD-peptidase/beta-lactamase superfamily"/>
    <property type="match status" value="1"/>
</dbReference>
<proteinExistence type="predicted"/>
<evidence type="ECO:0000313" key="2">
    <source>
        <dbReference type="EMBL" id="KAF7572737.1"/>
    </source>
</evidence>
<gene>
    <name evidence="3" type="ORF">Ptr86124_011529</name>
    <name evidence="2" type="ORF">PtrM4_076420</name>
</gene>
<dbReference type="InterPro" id="IPR052907">
    <property type="entry name" value="Beta-lactamase/esterase"/>
</dbReference>
<protein>
    <submittedName>
        <fullName evidence="3">Beta-lactamase</fullName>
    </submittedName>
    <submittedName>
        <fullName evidence="2">Penicillin binding protein</fullName>
    </submittedName>
</protein>
<dbReference type="SUPFAM" id="SSF56601">
    <property type="entry name" value="beta-lactamase/transpeptidase-like"/>
    <property type="match status" value="1"/>
</dbReference>
<keyword evidence="5" id="KW-1185">Reference proteome</keyword>
<dbReference type="OMA" id="TNKPEWR"/>
<comment type="caution">
    <text evidence="2">The sequence shown here is derived from an EMBL/GenBank/DDBJ whole genome shotgun (WGS) entry which is preliminary data.</text>
</comment>
<dbReference type="PANTHER" id="PTHR43319:SF3">
    <property type="entry name" value="BETA-LACTAMASE-RELATED DOMAIN-CONTAINING PROTEIN"/>
    <property type="match status" value="1"/>
</dbReference>
<dbReference type="Proteomes" id="UP000245464">
    <property type="component" value="Chromosome 3"/>
</dbReference>
<evidence type="ECO:0000313" key="5">
    <source>
        <dbReference type="Proteomes" id="UP000249757"/>
    </source>
</evidence>
<evidence type="ECO:0000313" key="3">
    <source>
        <dbReference type="EMBL" id="KAI1509449.1"/>
    </source>
</evidence>
<reference evidence="2" key="1">
    <citation type="journal article" date="2018" name="BMC Genomics">
        <title>Comparative genomics of the wheat fungal pathogen Pyrenophora tritici-repentis reveals chromosomal variations and genome plasticity.</title>
        <authorList>
            <person name="Moolhuijzen P."/>
            <person name="See P.T."/>
            <person name="Hane J.K."/>
            <person name="Shi G."/>
            <person name="Liu Z."/>
            <person name="Oliver R.P."/>
            <person name="Moffat C.S."/>
        </authorList>
    </citation>
    <scope>NUCLEOTIDE SEQUENCE [LARGE SCALE GENOMIC DNA]</scope>
    <source>
        <strain evidence="2">M4</strain>
    </source>
</reference>
<dbReference type="PANTHER" id="PTHR43319">
    <property type="entry name" value="BETA-LACTAMASE-RELATED"/>
    <property type="match status" value="1"/>
</dbReference>
<evidence type="ECO:0000313" key="4">
    <source>
        <dbReference type="Proteomes" id="UP000245464"/>
    </source>
</evidence>
<organism evidence="2 4">
    <name type="scientific">Pyrenophora tritici-repentis</name>
    <dbReference type="NCBI Taxonomy" id="45151"/>
    <lineage>
        <taxon>Eukaryota</taxon>
        <taxon>Fungi</taxon>
        <taxon>Dikarya</taxon>
        <taxon>Ascomycota</taxon>
        <taxon>Pezizomycotina</taxon>
        <taxon>Dothideomycetes</taxon>
        <taxon>Pleosporomycetidae</taxon>
        <taxon>Pleosporales</taxon>
        <taxon>Pleosporineae</taxon>
        <taxon>Pleosporaceae</taxon>
        <taxon>Pyrenophora</taxon>
    </lineage>
</organism>
<reference evidence="3" key="2">
    <citation type="submission" date="2021-05" db="EMBL/GenBank/DDBJ databases">
        <authorList>
            <person name="Moolhuijzen P.M."/>
            <person name="Moffat C.S."/>
        </authorList>
    </citation>
    <scope>NUCLEOTIDE SEQUENCE</scope>
    <source>
        <strain evidence="3">86-124</strain>
    </source>
</reference>